<dbReference type="NCBIfam" id="TIGR00621">
    <property type="entry name" value="ssb"/>
    <property type="match status" value="1"/>
</dbReference>
<evidence type="ECO:0000256" key="3">
    <source>
        <dbReference type="PIRNR" id="PIRNR002070"/>
    </source>
</evidence>
<dbReference type="CDD" id="cd04496">
    <property type="entry name" value="SSB_OBF"/>
    <property type="match status" value="1"/>
</dbReference>
<dbReference type="Proteomes" id="UP000178509">
    <property type="component" value="Unassembled WGS sequence"/>
</dbReference>
<accession>A0A1G2HGK6</accession>
<dbReference type="PROSITE" id="PS50935">
    <property type="entry name" value="SSB"/>
    <property type="match status" value="1"/>
</dbReference>
<gene>
    <name evidence="5" type="ORF">A3H51_00110</name>
</gene>
<evidence type="ECO:0000313" key="6">
    <source>
        <dbReference type="Proteomes" id="UP000178509"/>
    </source>
</evidence>
<dbReference type="SUPFAM" id="SSF50249">
    <property type="entry name" value="Nucleic acid-binding proteins"/>
    <property type="match status" value="1"/>
</dbReference>
<dbReference type="Pfam" id="PF00436">
    <property type="entry name" value="SSB"/>
    <property type="match status" value="1"/>
</dbReference>
<dbReference type="HAMAP" id="MF_00984">
    <property type="entry name" value="SSB"/>
    <property type="match status" value="1"/>
</dbReference>
<dbReference type="Gene3D" id="2.40.50.140">
    <property type="entry name" value="Nucleic acid-binding proteins"/>
    <property type="match status" value="1"/>
</dbReference>
<evidence type="ECO:0000256" key="1">
    <source>
        <dbReference type="ARBA" id="ARBA00023125"/>
    </source>
</evidence>
<dbReference type="InterPro" id="IPR000424">
    <property type="entry name" value="Primosome_PriB/ssb"/>
</dbReference>
<reference evidence="5 6" key="1">
    <citation type="journal article" date="2016" name="Nat. Commun.">
        <title>Thousands of microbial genomes shed light on interconnected biogeochemical processes in an aquifer system.</title>
        <authorList>
            <person name="Anantharaman K."/>
            <person name="Brown C.T."/>
            <person name="Hug L.A."/>
            <person name="Sharon I."/>
            <person name="Castelle C.J."/>
            <person name="Probst A.J."/>
            <person name="Thomas B.C."/>
            <person name="Singh A."/>
            <person name="Wilkins M.J."/>
            <person name="Karaoz U."/>
            <person name="Brodie E.L."/>
            <person name="Williams K.H."/>
            <person name="Hubbard S.S."/>
            <person name="Banfield J.F."/>
        </authorList>
    </citation>
    <scope>NUCLEOTIDE SEQUENCE [LARGE SCALE GENOMIC DNA]</scope>
</reference>
<feature type="region of interest" description="Disordered" evidence="4">
    <location>
        <begin position="105"/>
        <end position="176"/>
    </location>
</feature>
<evidence type="ECO:0000256" key="4">
    <source>
        <dbReference type="SAM" id="MobiDB-lite"/>
    </source>
</evidence>
<dbReference type="EMBL" id="MHOJ01000039">
    <property type="protein sequence ID" value="OGZ61645.1"/>
    <property type="molecule type" value="Genomic_DNA"/>
</dbReference>
<protein>
    <recommendedName>
        <fullName evidence="2 3">Single-stranded DNA-binding protein</fullName>
        <shortName evidence="2">SSB</shortName>
    </recommendedName>
</protein>
<dbReference type="GO" id="GO:0006260">
    <property type="term" value="P:DNA replication"/>
    <property type="evidence" value="ECO:0007669"/>
    <property type="project" value="InterPro"/>
</dbReference>
<dbReference type="PIRSF" id="PIRSF002070">
    <property type="entry name" value="SSB"/>
    <property type="match status" value="1"/>
</dbReference>
<comment type="caution">
    <text evidence="5">The sequence shown here is derived from an EMBL/GenBank/DDBJ whole genome shotgun (WGS) entry which is preliminary data.</text>
</comment>
<dbReference type="InterPro" id="IPR011344">
    <property type="entry name" value="ssDNA-bd"/>
</dbReference>
<keyword evidence="1 2" id="KW-0238">DNA-binding</keyword>
<proteinExistence type="inferred from homology"/>
<dbReference type="PANTHER" id="PTHR10302">
    <property type="entry name" value="SINGLE-STRANDED DNA-BINDING PROTEIN"/>
    <property type="match status" value="1"/>
</dbReference>
<evidence type="ECO:0000256" key="2">
    <source>
        <dbReference type="HAMAP-Rule" id="MF_00984"/>
    </source>
</evidence>
<dbReference type="PANTHER" id="PTHR10302:SF27">
    <property type="entry name" value="SINGLE-STRANDED DNA-BINDING PROTEIN"/>
    <property type="match status" value="1"/>
</dbReference>
<sequence>MNFNKAIIVGNVTQDPEVRTTPSGDKVANFSVASNRIWTDKNTGEKQQKAEFHNVVVWRRLAEIAEQYLNKGSLVLIEGRIETRSWEGQDGNTRYKTEIVAETMQLGPKRDGSTGSPQVGSTLRETSGQAGSGQTNSRRAEKLSSSDAPDDENLPTIDADTPQSDDDEIDVKDIPF</sequence>
<dbReference type="STRING" id="1802164.A3H51_00110"/>
<name>A0A1G2HGK6_9BACT</name>
<dbReference type="InterPro" id="IPR012340">
    <property type="entry name" value="NA-bd_OB-fold"/>
</dbReference>
<comment type="subunit">
    <text evidence="2">Homotetramer.</text>
</comment>
<dbReference type="GO" id="GO:0003697">
    <property type="term" value="F:single-stranded DNA binding"/>
    <property type="evidence" value="ECO:0007669"/>
    <property type="project" value="UniProtKB-UniRule"/>
</dbReference>
<dbReference type="GO" id="GO:0009295">
    <property type="term" value="C:nucleoid"/>
    <property type="evidence" value="ECO:0007669"/>
    <property type="project" value="TreeGrafter"/>
</dbReference>
<evidence type="ECO:0000313" key="5">
    <source>
        <dbReference type="EMBL" id="OGZ61645.1"/>
    </source>
</evidence>
<comment type="caution">
    <text evidence="2">Lacks conserved residue(s) required for the propagation of feature annotation.</text>
</comment>
<feature type="compositionally biased region" description="Polar residues" evidence="4">
    <location>
        <begin position="113"/>
        <end position="137"/>
    </location>
</feature>
<dbReference type="AlphaFoldDB" id="A0A1G2HGK6"/>
<organism evidence="5 6">
    <name type="scientific">Candidatus Spechtbacteria bacterium RIFCSPLOWO2_02_FULL_38_8</name>
    <dbReference type="NCBI Taxonomy" id="1802164"/>
    <lineage>
        <taxon>Bacteria</taxon>
        <taxon>Candidatus Spechtiibacteriota</taxon>
    </lineage>
</organism>